<evidence type="ECO:0008006" key="5">
    <source>
        <dbReference type="Google" id="ProtNLM"/>
    </source>
</evidence>
<evidence type="ECO:0000313" key="3">
    <source>
        <dbReference type="EMBL" id="KAJ9542476.1"/>
    </source>
</evidence>
<sequence>MCLLIPCPKSPGKDFDTFMRPLIDELKNLWVGVATYDATSGGMFNFKAVVLWTTSDFPAYAYLSGYSTKGHLACPECLANTHFRSIRSKTCYMGSRKWLPSNHQWRKSKDFDSFVEYAEPTKPKSGDEIVHLLDQLPSVTPGKAPNTSGTKRKLHELHPLHNWSPHSIFFELEYWSKLKLQHNMDVMHVEKNIFPPSFFTIMVHLCIHLPDQALLGGPIACRWMYSAERCLGTYKGYVRNAALLEGSIAEAYVVDEELTFLSLYVKGLETKFTRPERNIDVICNESSSFALFKARLRCSGTSHLKFLTTEFDALQWYILNNCHEDIKSYLDEHMDILKQNFSNNLEQLQARTFPTWFKSKMEELRHKGSSEATDDMYSLVLGPFDRYTSCTSCIINGVRFHSKCRDDTLHTQNCGISVPSNHGGEEVDFYGVLLEVMELSYILDRKVVVFRCKWYNTDKRMRNIHCETDLTTIKMSSEWYANDPYILATQAKQVFYLADTKRDKQWMFVQKISHRNIRDIPIVDAIDEVLATPYCESSTSSSSLITPKLYMFWSYLIA</sequence>
<comment type="caution">
    <text evidence="3">The sequence shown here is derived from an EMBL/GenBank/DDBJ whole genome shotgun (WGS) entry which is preliminary data.</text>
</comment>
<evidence type="ECO:0000313" key="4">
    <source>
        <dbReference type="Proteomes" id="UP001172457"/>
    </source>
</evidence>
<protein>
    <recommendedName>
        <fullName evidence="5">DUF4216 domain-containing protein</fullName>
    </recommendedName>
</protein>
<dbReference type="InterPro" id="IPR025452">
    <property type="entry name" value="DUF4218"/>
</dbReference>
<dbReference type="Proteomes" id="UP001172457">
    <property type="component" value="Chromosome 7"/>
</dbReference>
<dbReference type="Pfam" id="PF13960">
    <property type="entry name" value="DUF4218"/>
    <property type="match status" value="1"/>
</dbReference>
<dbReference type="PANTHER" id="PTHR48258:SF6">
    <property type="entry name" value="LEUCINE-RICH REPEAT DOMAIN, L DOMAIN-CONTAINING PROTEIN"/>
    <property type="match status" value="1"/>
</dbReference>
<organism evidence="3 4">
    <name type="scientific">Centaurea solstitialis</name>
    <name type="common">yellow star-thistle</name>
    <dbReference type="NCBI Taxonomy" id="347529"/>
    <lineage>
        <taxon>Eukaryota</taxon>
        <taxon>Viridiplantae</taxon>
        <taxon>Streptophyta</taxon>
        <taxon>Embryophyta</taxon>
        <taxon>Tracheophyta</taxon>
        <taxon>Spermatophyta</taxon>
        <taxon>Magnoliopsida</taxon>
        <taxon>eudicotyledons</taxon>
        <taxon>Gunneridae</taxon>
        <taxon>Pentapetalae</taxon>
        <taxon>asterids</taxon>
        <taxon>campanulids</taxon>
        <taxon>Asterales</taxon>
        <taxon>Asteraceae</taxon>
        <taxon>Carduoideae</taxon>
        <taxon>Cardueae</taxon>
        <taxon>Centaureinae</taxon>
        <taxon>Centaurea</taxon>
    </lineage>
</organism>
<dbReference type="Pfam" id="PF02992">
    <property type="entry name" value="Transposase_21"/>
    <property type="match status" value="1"/>
</dbReference>
<reference evidence="3" key="1">
    <citation type="submission" date="2023-03" db="EMBL/GenBank/DDBJ databases">
        <title>Chromosome-scale reference genome and RAD-based genetic map of yellow starthistle (Centaurea solstitialis) reveal putative structural variation and QTLs associated with invader traits.</title>
        <authorList>
            <person name="Reatini B."/>
            <person name="Cang F.A."/>
            <person name="Jiang Q."/>
            <person name="Mckibben M.T.W."/>
            <person name="Barker M.S."/>
            <person name="Rieseberg L.H."/>
            <person name="Dlugosch K.M."/>
        </authorList>
    </citation>
    <scope>NUCLEOTIDE SEQUENCE</scope>
    <source>
        <strain evidence="3">CAN-66</strain>
        <tissue evidence="3">Leaf</tissue>
    </source>
</reference>
<evidence type="ECO:0000259" key="2">
    <source>
        <dbReference type="Pfam" id="PF13960"/>
    </source>
</evidence>
<keyword evidence="4" id="KW-1185">Reference proteome</keyword>
<feature type="domain" description="DUF4218" evidence="2">
    <location>
        <begin position="177"/>
        <end position="278"/>
    </location>
</feature>
<dbReference type="InterPro" id="IPR004242">
    <property type="entry name" value="Transposase_21"/>
</dbReference>
<accession>A0AA38SV70</accession>
<dbReference type="Pfam" id="PF13952">
    <property type="entry name" value="DUF4216"/>
    <property type="match status" value="1"/>
</dbReference>
<evidence type="ECO:0000259" key="1">
    <source>
        <dbReference type="Pfam" id="PF13952"/>
    </source>
</evidence>
<dbReference type="InterPro" id="IPR025312">
    <property type="entry name" value="DUF4216"/>
</dbReference>
<feature type="domain" description="DUF4216" evidence="1">
    <location>
        <begin position="437"/>
        <end position="509"/>
    </location>
</feature>
<name>A0AA38SV70_9ASTR</name>
<proteinExistence type="predicted"/>
<dbReference type="AlphaFoldDB" id="A0AA38SV70"/>
<dbReference type="EMBL" id="JARYMX010000007">
    <property type="protein sequence ID" value="KAJ9542476.1"/>
    <property type="molecule type" value="Genomic_DNA"/>
</dbReference>
<gene>
    <name evidence="3" type="ORF">OSB04_028982</name>
</gene>
<dbReference type="PANTHER" id="PTHR48258">
    <property type="entry name" value="DUF4218 DOMAIN-CONTAINING PROTEIN-RELATED"/>
    <property type="match status" value="1"/>
</dbReference>